<proteinExistence type="predicted"/>
<sequence>MVFKLKVYDGVCNTMKEVENDRLEGYYKYLSREVWLCTSTTTTRRKTQAEETLYRVLNKVEILVNVREIETYDGVEVALKNSTKRVQINELKYFAIQKKEFVIVDGSIDIELDFIPYLDINDGVSKDEWDETVRQFGHIPMNLHYRLKDFDPEEVSADRSLIIGDAENKLYFNSDENVVMGDVNQTVTCKLMPNGVKPYPKFNVSGVANALIDEMTNVYNRTTHAKYFNAIDTEVRLCRSRNNKYVFVRVKTVQTLQKDGIASSIAKILPTQLDEAWIEMKGNDFDLKMVSIRYYTGLSKPKDVDYEGYVLMADTLSKWKSGSVTYIEAFTIRVEQVFGIDHTLQLRTRYTYTLYMQPYVRSENQNPITLWIGSKWTEQITAKNVICNEEELKNEETKLKLQTIVREELSNGTIINSNLTEYFDLLSTKLWKCTNEENFVMYRVMNHIQLKSVQARNLKKMIYFDGIYHFGITFGSELHFQIVEVKYLDRSFNIVYQFDGKVLLNNAVQSDTDAGVSPIVQSKYCCAKSEVTIYLKDETTYFLRNLEVYRLPTNQGMDNEKGLILEIGQAMRGYDVLVNYRIIIQDCKKQSQLKKDYLPKVVILQDSTAAKLGIDDYKQYFISEQEYYKCETAASKIQLVKNRLTLKDGYSMHAVYIHQGVKVNLETKSFVETKVYKKDKNEWFNFGGFYPQVSPPKDGAKATLESRLNYHLDFLKASTIVRTKKLSLEGINIEILSPPFNREINDTTKVECIRQMTDHTLTELLPEIKFAQRVGEGQFIWTRHDLKTSDYLTFEQEVWRCSAKDGYTKSTLYRVLNRLATMKEVASIYYSGAIAVDEKQLHPLEGGNNRDEAVIKYNVITDQKLVESLEGVTLKGETRPTFNYINYDYSFNHGRFYYRFFKEYHDLSSNLWFGFGVIQDIIFTSQLSAPRDDERFDALKDLMLYALIQFKKYGNDGGLEALPRVIANNGNLTTKIINKNAHRVFQIGSRYEKTVDINGRLTGFSSIPKVEEQIDDKYYELHDEDFHEVFQLTNLEVWLCTNQLVEFVRVVSTFKPKIPILAVTLYDSVQCEERPSINVDDVLFRPLISEIIYLNTTDSKVLRYDGALKFKPAEEYSTKSSTKTQSGLSKAFCCFQGK</sequence>
<accession>A0A482WYK7</accession>
<dbReference type="Proteomes" id="UP000291343">
    <property type="component" value="Unassembled WGS sequence"/>
</dbReference>
<evidence type="ECO:0000313" key="1">
    <source>
        <dbReference type="EMBL" id="RZF38614.1"/>
    </source>
</evidence>
<reference evidence="1 2" key="1">
    <citation type="journal article" date="2017" name="Gigascience">
        <title>Genome sequence of the small brown planthopper, Laodelphax striatellus.</title>
        <authorList>
            <person name="Zhu J."/>
            <person name="Jiang F."/>
            <person name="Wang X."/>
            <person name="Yang P."/>
            <person name="Bao Y."/>
            <person name="Zhao W."/>
            <person name="Wang W."/>
            <person name="Lu H."/>
            <person name="Wang Q."/>
            <person name="Cui N."/>
            <person name="Li J."/>
            <person name="Chen X."/>
            <person name="Luo L."/>
            <person name="Yu J."/>
            <person name="Kang L."/>
            <person name="Cui F."/>
        </authorList>
    </citation>
    <scope>NUCLEOTIDE SEQUENCE [LARGE SCALE GENOMIC DNA]</scope>
    <source>
        <strain evidence="1">Lst14</strain>
    </source>
</reference>
<gene>
    <name evidence="1" type="ORF">LSTR_LSTR010713</name>
</gene>
<dbReference type="InParanoid" id="A0A482WYK7"/>
<dbReference type="AlphaFoldDB" id="A0A482WYK7"/>
<dbReference type="EMBL" id="QKKF02022116">
    <property type="protein sequence ID" value="RZF38614.1"/>
    <property type="molecule type" value="Genomic_DNA"/>
</dbReference>
<protein>
    <submittedName>
        <fullName evidence="1">Uncharacterized protein</fullName>
    </submittedName>
</protein>
<evidence type="ECO:0000313" key="2">
    <source>
        <dbReference type="Proteomes" id="UP000291343"/>
    </source>
</evidence>
<organism evidence="1 2">
    <name type="scientific">Laodelphax striatellus</name>
    <name type="common">Small brown planthopper</name>
    <name type="synonym">Delphax striatella</name>
    <dbReference type="NCBI Taxonomy" id="195883"/>
    <lineage>
        <taxon>Eukaryota</taxon>
        <taxon>Metazoa</taxon>
        <taxon>Ecdysozoa</taxon>
        <taxon>Arthropoda</taxon>
        <taxon>Hexapoda</taxon>
        <taxon>Insecta</taxon>
        <taxon>Pterygota</taxon>
        <taxon>Neoptera</taxon>
        <taxon>Paraneoptera</taxon>
        <taxon>Hemiptera</taxon>
        <taxon>Auchenorrhyncha</taxon>
        <taxon>Fulgoroidea</taxon>
        <taxon>Delphacidae</taxon>
        <taxon>Criomorphinae</taxon>
        <taxon>Laodelphax</taxon>
    </lineage>
</organism>
<comment type="caution">
    <text evidence="1">The sequence shown here is derived from an EMBL/GenBank/DDBJ whole genome shotgun (WGS) entry which is preliminary data.</text>
</comment>
<keyword evidence="2" id="KW-1185">Reference proteome</keyword>
<name>A0A482WYK7_LAOST</name>